<evidence type="ECO:0000313" key="2">
    <source>
        <dbReference type="Proteomes" id="UP000185739"/>
    </source>
</evidence>
<protein>
    <submittedName>
        <fullName evidence="1">NADH-flavin reductase</fullName>
    </submittedName>
</protein>
<organism evidence="1 2">
    <name type="scientific">Thauera chlorobenzoica</name>
    <dbReference type="NCBI Taxonomy" id="96773"/>
    <lineage>
        <taxon>Bacteria</taxon>
        <taxon>Pseudomonadati</taxon>
        <taxon>Pseudomonadota</taxon>
        <taxon>Betaproteobacteria</taxon>
        <taxon>Rhodocyclales</taxon>
        <taxon>Zoogloeaceae</taxon>
        <taxon>Thauera</taxon>
    </lineage>
</organism>
<dbReference type="EMBL" id="CP018839">
    <property type="protein sequence ID" value="APR03953.1"/>
    <property type="molecule type" value="Genomic_DNA"/>
</dbReference>
<name>A0A1L6FAT0_9RHOO</name>
<dbReference type="AlphaFoldDB" id="A0A1L6FAT0"/>
<reference evidence="1 2" key="1">
    <citation type="submission" date="2016-12" db="EMBL/GenBank/DDBJ databases">
        <title>Complete genome sequence of Thauera chlorobenzoica, a Betaproteobacterium degrading haloaromatics anaerobically to CO2 and halides.</title>
        <authorList>
            <person name="Goris T."/>
            <person name="Mergelsberg M."/>
            <person name="Boll M."/>
        </authorList>
    </citation>
    <scope>NUCLEOTIDE SEQUENCE [LARGE SCALE GENOMIC DNA]</scope>
    <source>
        <strain evidence="1 2">3CB1</strain>
    </source>
</reference>
<accession>A0A1L6FAT0</accession>
<gene>
    <name evidence="1" type="ORF">Tchl_1094</name>
</gene>
<proteinExistence type="predicted"/>
<dbReference type="STRING" id="96773.Tchl_1094"/>
<dbReference type="Gene3D" id="3.40.50.720">
    <property type="entry name" value="NAD(P)-binding Rossmann-like Domain"/>
    <property type="match status" value="1"/>
</dbReference>
<keyword evidence="2" id="KW-1185">Reference proteome</keyword>
<dbReference type="KEGG" id="tcl:Tchl_1094"/>
<sequence length="126" mass="14522">MLRRMRPRVCPFPARTVRIRRISAAVMQRRRDHARSSDVGLEKGTAEGARDAMNLLRAEDALEWTMLSPSAHIERGERTGRFRLGRDQLLVDAEGNSRISVEDYALAMLDEAEKPRHRRCRFTVGY</sequence>
<dbReference type="Proteomes" id="UP000185739">
    <property type="component" value="Chromosome"/>
</dbReference>
<evidence type="ECO:0000313" key="1">
    <source>
        <dbReference type="EMBL" id="APR03953.1"/>
    </source>
</evidence>